<keyword evidence="4" id="KW-1185">Reference proteome</keyword>
<dbReference type="AlphaFoldDB" id="A0A1M5XDT5"/>
<dbReference type="RefSeq" id="WP_067661682.1">
    <property type="nucleotide sequence ID" value="NZ_FQXG01000005.1"/>
</dbReference>
<evidence type="ECO:0000313" key="4">
    <source>
        <dbReference type="Proteomes" id="UP000184268"/>
    </source>
</evidence>
<feature type="domain" description="SH3" evidence="2">
    <location>
        <begin position="57"/>
        <end position="112"/>
    </location>
</feature>
<evidence type="ECO:0000313" key="3">
    <source>
        <dbReference type="EMBL" id="SHH97919.1"/>
    </source>
</evidence>
<dbReference type="PROSITE" id="PS50002">
    <property type="entry name" value="SH3"/>
    <property type="match status" value="1"/>
</dbReference>
<dbReference type="Gene3D" id="2.30.30.40">
    <property type="entry name" value="SH3 Domains"/>
    <property type="match status" value="2"/>
</dbReference>
<accession>A0A1M5XDT5</accession>
<gene>
    <name evidence="3" type="ORF">SAMN02745129_3459</name>
</gene>
<reference evidence="3 4" key="1">
    <citation type="submission" date="2016-11" db="EMBL/GenBank/DDBJ databases">
        <authorList>
            <person name="Jaros S."/>
            <person name="Januszkiewicz K."/>
            <person name="Wedrychowicz H."/>
        </authorList>
    </citation>
    <scope>NUCLEOTIDE SEQUENCE [LARGE SCALE GENOMIC DNA]</scope>
    <source>
        <strain evidence="3 4">DSM 16917</strain>
    </source>
</reference>
<dbReference type="SMART" id="SM00326">
    <property type="entry name" value="SH3"/>
    <property type="match status" value="2"/>
</dbReference>
<proteinExistence type="predicted"/>
<dbReference type="InterPro" id="IPR014593">
    <property type="entry name" value="UCP034961_SH3_2"/>
</dbReference>
<dbReference type="InterPro" id="IPR001452">
    <property type="entry name" value="SH3_domain"/>
</dbReference>
<protein>
    <recommendedName>
        <fullName evidence="2">SH3 domain-containing protein</fullName>
    </recommendedName>
</protein>
<dbReference type="SUPFAM" id="SSF50044">
    <property type="entry name" value="SH3-domain"/>
    <property type="match status" value="2"/>
</dbReference>
<dbReference type="InterPro" id="IPR036028">
    <property type="entry name" value="SH3-like_dom_sf"/>
</dbReference>
<name>A0A1M5XDT5_9GAMM</name>
<evidence type="ECO:0000259" key="2">
    <source>
        <dbReference type="PROSITE" id="PS50002"/>
    </source>
</evidence>
<dbReference type="STRING" id="299255.SAMN02745129_3459"/>
<dbReference type="Proteomes" id="UP000184268">
    <property type="component" value="Unassembled WGS sequence"/>
</dbReference>
<sequence length="112" mass="12439">MQFLVINPHSSQYPNPIQFNAGEQVSLGVEDTEFPGWVRTTTGDGNQGWAPKSYFRVENGEAIALCDYSARELDTQVGEHLTLKQSLLGWGWVENAQGERGWVPLNTLKMAG</sequence>
<evidence type="ECO:0000256" key="1">
    <source>
        <dbReference type="ARBA" id="ARBA00022443"/>
    </source>
</evidence>
<dbReference type="Pfam" id="PF07653">
    <property type="entry name" value="SH3_2"/>
    <property type="match status" value="1"/>
</dbReference>
<dbReference type="PIRSF" id="PIRSF034961">
    <property type="entry name" value="UCP034961_SH3_2"/>
    <property type="match status" value="1"/>
</dbReference>
<dbReference type="OrthoDB" id="1030757at2"/>
<organism evidence="3 4">
    <name type="scientific">Ferrimonas marina</name>
    <dbReference type="NCBI Taxonomy" id="299255"/>
    <lineage>
        <taxon>Bacteria</taxon>
        <taxon>Pseudomonadati</taxon>
        <taxon>Pseudomonadota</taxon>
        <taxon>Gammaproteobacteria</taxon>
        <taxon>Alteromonadales</taxon>
        <taxon>Ferrimonadaceae</taxon>
        <taxon>Ferrimonas</taxon>
    </lineage>
</organism>
<dbReference type="CDD" id="cd00174">
    <property type="entry name" value="SH3"/>
    <property type="match status" value="1"/>
</dbReference>
<keyword evidence="1" id="KW-0728">SH3 domain</keyword>
<dbReference type="EMBL" id="FQXG01000005">
    <property type="protein sequence ID" value="SHH97919.1"/>
    <property type="molecule type" value="Genomic_DNA"/>
</dbReference>